<dbReference type="GO" id="GO:0003885">
    <property type="term" value="F:D-arabinono-1,4-lactone oxidase activity"/>
    <property type="evidence" value="ECO:0007669"/>
    <property type="project" value="InterPro"/>
</dbReference>
<dbReference type="EMBL" id="BLLK01000062">
    <property type="protein sequence ID" value="GFH58979.1"/>
    <property type="molecule type" value="Genomic_DNA"/>
</dbReference>
<protein>
    <submittedName>
        <fullName evidence="3">L-galactono-1,4-lactone dehydrogenase</fullName>
    </submittedName>
</protein>
<dbReference type="Gene3D" id="3.30.465.10">
    <property type="match status" value="1"/>
</dbReference>
<evidence type="ECO:0000313" key="3">
    <source>
        <dbReference type="EMBL" id="GFH58979.1"/>
    </source>
</evidence>
<dbReference type="PROSITE" id="PS51387">
    <property type="entry name" value="FAD_PCMH"/>
    <property type="match status" value="1"/>
</dbReference>
<comment type="caution">
    <text evidence="3">The sequence shown here is derived from an EMBL/GenBank/DDBJ whole genome shotgun (WGS) entry which is preliminary data.</text>
</comment>
<evidence type="ECO:0000259" key="2">
    <source>
        <dbReference type="PROSITE" id="PS51387"/>
    </source>
</evidence>
<evidence type="ECO:0000256" key="1">
    <source>
        <dbReference type="ARBA" id="ARBA00023002"/>
    </source>
</evidence>
<dbReference type="InterPro" id="IPR007173">
    <property type="entry name" value="ALO_C"/>
</dbReference>
<dbReference type="PIRSF" id="PIRSF000136">
    <property type="entry name" value="LGO_GLO"/>
    <property type="match status" value="1"/>
</dbReference>
<dbReference type="NCBIfam" id="TIGR01676">
    <property type="entry name" value="GLDHase"/>
    <property type="match status" value="1"/>
</dbReference>
<proteinExistence type="predicted"/>
<dbReference type="Pfam" id="PF04030">
    <property type="entry name" value="ALO"/>
    <property type="match status" value="1"/>
</dbReference>
<sequence length="571" mass="63769">MFLRSALRNWRPKVHRNFAQFDSFSTFSSRNSNVSRDMSALVFSSLAVATAMNQYFNVEPVRLEAVAAQTEDDEEETTTVINWSGTHQIEVPNKSYFEAETVEELEAIISKCHKMGQSVRPVGSALSPNAISFNEEGMVSLANLDRIIKVDKENMTITVEAGARVSHVIDALREHGLTLPNLASIAEQQIGGFVQIGAHGTGADISPVDDFVTSMKLVTPAHGVVELNPDKDGEMFHLAKVGLGLLGVVSEVTMKVVPAHNLMEHTYVLTRSEAKAQLNDLLKKHKHIRYMWIPYTDAVVVVTNDEEDEHSASLVEKSKQAKAGQDSFKPLRELLKELSKDSKEPFTEENLEGKGFGELRDALLAFNPMNGHHVETVNKAEAEFWKQSEGYQVRPSDELLQFDCGGQQWVFEVCFPTGTYESNAGNDMDFMEKLLNKIESEKIPAHAPIEQRWSANSKSLMSPANGPDGTLHCWVGIIFYLPSDDEKEREEITSRFKGQYCDLARSVGAEFSAVSHWGKLEMPTSGQNFLELRQLMNSRYPLDKLNAARKFYDPKNILGNDLLNTILGEPK</sequence>
<dbReference type="GO" id="GO:0016633">
    <property type="term" value="F:galactonolactone dehydrogenase activity"/>
    <property type="evidence" value="ECO:0007669"/>
    <property type="project" value="InterPro"/>
</dbReference>
<dbReference type="InterPro" id="IPR016169">
    <property type="entry name" value="FAD-bd_PCMH_sub2"/>
</dbReference>
<keyword evidence="4" id="KW-1185">Reference proteome</keyword>
<gene>
    <name evidence="3" type="ORF">CTEN210_15455</name>
</gene>
<dbReference type="GO" id="GO:0016020">
    <property type="term" value="C:membrane"/>
    <property type="evidence" value="ECO:0007669"/>
    <property type="project" value="InterPro"/>
</dbReference>
<dbReference type="InterPro" id="IPR036318">
    <property type="entry name" value="FAD-bd_PCMH-like_sf"/>
</dbReference>
<dbReference type="InterPro" id="IPR006094">
    <property type="entry name" value="Oxid_FAD_bind_N"/>
</dbReference>
<dbReference type="Proteomes" id="UP001054902">
    <property type="component" value="Unassembled WGS sequence"/>
</dbReference>
<dbReference type="AlphaFoldDB" id="A0AAD3DAD0"/>
<name>A0AAD3DAD0_9STRA</name>
<dbReference type="Pfam" id="PF01565">
    <property type="entry name" value="FAD_binding_4"/>
    <property type="match status" value="1"/>
</dbReference>
<dbReference type="PANTHER" id="PTHR43762">
    <property type="entry name" value="L-GULONOLACTONE OXIDASE"/>
    <property type="match status" value="1"/>
</dbReference>
<organism evidence="3 4">
    <name type="scientific">Chaetoceros tenuissimus</name>
    <dbReference type="NCBI Taxonomy" id="426638"/>
    <lineage>
        <taxon>Eukaryota</taxon>
        <taxon>Sar</taxon>
        <taxon>Stramenopiles</taxon>
        <taxon>Ochrophyta</taxon>
        <taxon>Bacillariophyta</taxon>
        <taxon>Coscinodiscophyceae</taxon>
        <taxon>Chaetocerotophycidae</taxon>
        <taxon>Chaetocerotales</taxon>
        <taxon>Chaetocerotaceae</taxon>
        <taxon>Chaetoceros</taxon>
    </lineage>
</organism>
<dbReference type="InterPro" id="IPR016167">
    <property type="entry name" value="FAD-bd_PCMH_sub1"/>
</dbReference>
<evidence type="ECO:0000313" key="4">
    <source>
        <dbReference type="Proteomes" id="UP001054902"/>
    </source>
</evidence>
<reference evidence="3 4" key="1">
    <citation type="journal article" date="2021" name="Sci. Rep.">
        <title>The genome of the diatom Chaetoceros tenuissimus carries an ancient integrated fragment of an extant virus.</title>
        <authorList>
            <person name="Hongo Y."/>
            <person name="Kimura K."/>
            <person name="Takaki Y."/>
            <person name="Yoshida Y."/>
            <person name="Baba S."/>
            <person name="Kobayashi G."/>
            <person name="Nagasaki K."/>
            <person name="Hano T."/>
            <person name="Tomaru Y."/>
        </authorList>
    </citation>
    <scope>NUCLEOTIDE SEQUENCE [LARGE SCALE GENOMIC DNA]</scope>
    <source>
        <strain evidence="3 4">NIES-3715</strain>
    </source>
</reference>
<dbReference type="PANTHER" id="PTHR43762:SF1">
    <property type="entry name" value="D-ARABINONO-1,4-LACTONE OXIDASE"/>
    <property type="match status" value="1"/>
</dbReference>
<dbReference type="InterPro" id="IPR010031">
    <property type="entry name" value="FAD_lactone_oxidase-like"/>
</dbReference>
<dbReference type="GO" id="GO:0071949">
    <property type="term" value="F:FAD binding"/>
    <property type="evidence" value="ECO:0007669"/>
    <property type="project" value="InterPro"/>
</dbReference>
<dbReference type="InterPro" id="IPR010029">
    <property type="entry name" value="GL_DH"/>
</dbReference>
<dbReference type="InterPro" id="IPR016166">
    <property type="entry name" value="FAD-bd_PCMH"/>
</dbReference>
<accession>A0AAD3DAD0</accession>
<keyword evidence="1" id="KW-0560">Oxidoreductase</keyword>
<dbReference type="Gene3D" id="3.30.70.2520">
    <property type="match status" value="1"/>
</dbReference>
<feature type="domain" description="FAD-binding PCMH-type" evidence="2">
    <location>
        <begin position="89"/>
        <end position="259"/>
    </location>
</feature>
<dbReference type="Gene3D" id="3.30.43.10">
    <property type="entry name" value="Uridine Diphospho-n-acetylenolpyruvylglucosamine Reductase, domain 2"/>
    <property type="match status" value="1"/>
</dbReference>
<dbReference type="SUPFAM" id="SSF56176">
    <property type="entry name" value="FAD-binding/transporter-associated domain-like"/>
    <property type="match status" value="1"/>
</dbReference>